<gene>
    <name evidence="1" type="ORF">ABDJ85_12260</name>
</gene>
<comment type="caution">
    <text evidence="1">The sequence shown here is derived from an EMBL/GenBank/DDBJ whole genome shotgun (WGS) entry which is preliminary data.</text>
</comment>
<organism evidence="1 2">
    <name type="scientific">Roseateles paludis</name>
    <dbReference type="NCBI Taxonomy" id="3145238"/>
    <lineage>
        <taxon>Bacteria</taxon>
        <taxon>Pseudomonadati</taxon>
        <taxon>Pseudomonadota</taxon>
        <taxon>Betaproteobacteria</taxon>
        <taxon>Burkholderiales</taxon>
        <taxon>Sphaerotilaceae</taxon>
        <taxon>Roseateles</taxon>
    </lineage>
</organism>
<dbReference type="Pfam" id="PF07277">
    <property type="entry name" value="SapC"/>
    <property type="match status" value="1"/>
</dbReference>
<dbReference type="RefSeq" id="WP_347705069.1">
    <property type="nucleotide sequence ID" value="NZ_JBDPZD010000003.1"/>
</dbReference>
<protein>
    <submittedName>
        <fullName evidence="1">SapC family protein</fullName>
    </submittedName>
</protein>
<dbReference type="EMBL" id="JBDPZD010000003">
    <property type="protein sequence ID" value="MEO3692247.1"/>
    <property type="molecule type" value="Genomic_DNA"/>
</dbReference>
<dbReference type="InterPro" id="IPR010836">
    <property type="entry name" value="SapC"/>
</dbReference>
<keyword evidence="2" id="KW-1185">Reference proteome</keyword>
<evidence type="ECO:0000313" key="1">
    <source>
        <dbReference type="EMBL" id="MEO3692247.1"/>
    </source>
</evidence>
<dbReference type="Proteomes" id="UP001495147">
    <property type="component" value="Unassembled WGS sequence"/>
</dbReference>
<evidence type="ECO:0000313" key="2">
    <source>
        <dbReference type="Proteomes" id="UP001495147"/>
    </source>
</evidence>
<reference evidence="1 2" key="1">
    <citation type="submission" date="2024-05" db="EMBL/GenBank/DDBJ databases">
        <title>Roseateles sp. DJS-2-20 16S ribosomal RNA gene Genome sequencing and assembly.</title>
        <authorList>
            <person name="Woo H."/>
        </authorList>
    </citation>
    <scope>NUCLEOTIDE SEQUENCE [LARGE SCALE GENOMIC DNA]</scope>
    <source>
        <strain evidence="1 2">DJS-2-20</strain>
    </source>
</reference>
<name>A0ABV0G3C9_9BURK</name>
<proteinExistence type="predicted"/>
<accession>A0ABV0G3C9</accession>
<sequence length="235" mass="26525">MIELLNNITHKDLRIITRRGAQWGDDRMSAPVTLQEFRRLQADYPIIFQQDEKGAFIPVVLFGLESGENLFLNDSGWDAEYIPLAMQRQPFSIGVQGDEMRIMVEMESKRISQGPDGEAVFLPHGGTTDYIEEINSILSALHEGLQQVPDFIQTLQANDLLESFVLDVERPDGAHSQLLGYYMINEEKLAALSGETVGLLHEAGHLQNIYMSIASLSNLSKLIRWKLAREYPNHA</sequence>